<proteinExistence type="predicted"/>
<dbReference type="EMBL" id="PFAM01000013">
    <property type="protein sequence ID" value="PIT96129.1"/>
    <property type="molecule type" value="Genomic_DNA"/>
</dbReference>
<protein>
    <submittedName>
        <fullName evidence="2">Uncharacterized protein</fullName>
    </submittedName>
</protein>
<name>A0A2M6WTK7_9BACT</name>
<evidence type="ECO:0000256" key="1">
    <source>
        <dbReference type="SAM" id="Phobius"/>
    </source>
</evidence>
<sequence length="138" mass="16728">MDYRKYEPERRIFHWLTVPIVWLPLPFILILDLVIMLYQVLCFPIYKIERVKRSEYILVMDRNKLDYLYGLEKLGCMYCGYANGVFRYIKEVAGRTEKYWCGVMHEDKPGFKIQEDQVIKKFAKFGDEADFNEKYKKI</sequence>
<dbReference type="AlphaFoldDB" id="A0A2M6WTK7"/>
<accession>A0A2M6WTK7</accession>
<evidence type="ECO:0000313" key="2">
    <source>
        <dbReference type="EMBL" id="PIT96129.1"/>
    </source>
</evidence>
<keyword evidence="1" id="KW-0472">Membrane</keyword>
<evidence type="ECO:0000313" key="3">
    <source>
        <dbReference type="Proteomes" id="UP000228533"/>
    </source>
</evidence>
<keyword evidence="1" id="KW-1133">Transmembrane helix</keyword>
<reference evidence="3" key="1">
    <citation type="submission" date="2017-09" db="EMBL/GenBank/DDBJ databases">
        <title>Depth-based differentiation of microbial function through sediment-hosted aquifers and enrichment of novel symbionts in the deep terrestrial subsurface.</title>
        <authorList>
            <person name="Probst A.J."/>
            <person name="Ladd B."/>
            <person name="Jarett J.K."/>
            <person name="Geller-Mcgrath D.E."/>
            <person name="Sieber C.M.K."/>
            <person name="Emerson J.B."/>
            <person name="Anantharaman K."/>
            <person name="Thomas B.C."/>
            <person name="Malmstrom R."/>
            <person name="Stieglmeier M."/>
            <person name="Klingl A."/>
            <person name="Woyke T."/>
            <person name="Ryan C.M."/>
            <person name="Banfield J.F."/>
        </authorList>
    </citation>
    <scope>NUCLEOTIDE SEQUENCE [LARGE SCALE GENOMIC DNA]</scope>
</reference>
<gene>
    <name evidence="2" type="ORF">COT94_02635</name>
</gene>
<comment type="caution">
    <text evidence="2">The sequence shown here is derived from an EMBL/GenBank/DDBJ whole genome shotgun (WGS) entry which is preliminary data.</text>
</comment>
<organism evidence="2 3">
    <name type="scientific">Candidatus Falkowbacteria bacterium CG10_big_fil_rev_8_21_14_0_10_37_14</name>
    <dbReference type="NCBI Taxonomy" id="1974561"/>
    <lineage>
        <taxon>Bacteria</taxon>
        <taxon>Candidatus Falkowiibacteriota</taxon>
    </lineage>
</organism>
<dbReference type="Proteomes" id="UP000228533">
    <property type="component" value="Unassembled WGS sequence"/>
</dbReference>
<feature type="transmembrane region" description="Helical" evidence="1">
    <location>
        <begin position="20"/>
        <end position="46"/>
    </location>
</feature>
<keyword evidence="1" id="KW-0812">Transmembrane</keyword>